<accession>Q0RQ90</accession>
<organism evidence="2 3">
    <name type="scientific">Frankia alni (strain DSM 45986 / CECT 9034 / ACN14a)</name>
    <dbReference type="NCBI Taxonomy" id="326424"/>
    <lineage>
        <taxon>Bacteria</taxon>
        <taxon>Bacillati</taxon>
        <taxon>Actinomycetota</taxon>
        <taxon>Actinomycetes</taxon>
        <taxon>Frankiales</taxon>
        <taxon>Frankiaceae</taxon>
        <taxon>Frankia</taxon>
    </lineage>
</organism>
<evidence type="ECO:0000313" key="2">
    <source>
        <dbReference type="EMBL" id="CAJ60286.1"/>
    </source>
</evidence>
<dbReference type="InterPro" id="IPR029063">
    <property type="entry name" value="SAM-dependent_MTases_sf"/>
</dbReference>
<gene>
    <name evidence="2" type="ordered locus">FRAAL1631</name>
</gene>
<dbReference type="GO" id="GO:0008168">
    <property type="term" value="F:methyltransferase activity"/>
    <property type="evidence" value="ECO:0007669"/>
    <property type="project" value="UniProtKB-KW"/>
</dbReference>
<proteinExistence type="predicted"/>
<sequence length="250" mass="25383">MVTAAGDGWEPTDIYEAGLRSTAGRLWAHHPDGRRIPLPVHRWRGTLPPRSEPEAVAALSGVTVGGVAGAGAAGGGGALAAGDLSLLWRCAGPTLDVGCGPGRLAAALAARGVPALGIDVAPLAVRLSRQAGAVALRRDVFGRLPAEGRWVALLLADGNIGIGGDPVRLLRRAGQLLAPTGQVLVEVEPPGTPTGPVRLRLEDATGRISKPFAWCLVSLDELAVLAPAAGLLVAGSWQSAGRHFAALGHG</sequence>
<dbReference type="Proteomes" id="UP000000657">
    <property type="component" value="Chromosome"/>
</dbReference>
<dbReference type="eggNOG" id="COG2890">
    <property type="taxonomic scope" value="Bacteria"/>
</dbReference>
<dbReference type="OrthoDB" id="4484556at2"/>
<dbReference type="AlphaFoldDB" id="Q0RQ90"/>
<dbReference type="EMBL" id="CT573213">
    <property type="protein sequence ID" value="CAJ60286.1"/>
    <property type="molecule type" value="Genomic_DNA"/>
</dbReference>
<dbReference type="SUPFAM" id="SSF53335">
    <property type="entry name" value="S-adenosyl-L-methionine-dependent methyltransferases"/>
    <property type="match status" value="1"/>
</dbReference>
<evidence type="ECO:0000259" key="1">
    <source>
        <dbReference type="Pfam" id="PF13649"/>
    </source>
</evidence>
<reference evidence="2 3" key="1">
    <citation type="journal article" date="2007" name="Genome Res.">
        <title>Genome characteristics of facultatively symbiotic Frankia sp. strains reflect host range and host plant biogeography.</title>
        <authorList>
            <person name="Normand P."/>
            <person name="Lapierre P."/>
            <person name="Tisa L.S."/>
            <person name="Gogarten J.P."/>
            <person name="Alloisio N."/>
            <person name="Bagnarol E."/>
            <person name="Bassi C.A."/>
            <person name="Berry A.M."/>
            <person name="Bickhart D.M."/>
            <person name="Choisne N."/>
            <person name="Couloux A."/>
            <person name="Cournoyer B."/>
            <person name="Cruveiller S."/>
            <person name="Daubin V."/>
            <person name="Demange N."/>
            <person name="Francino M.P."/>
            <person name="Goltsman E."/>
            <person name="Huang Y."/>
            <person name="Kopp O.R."/>
            <person name="Labarre L."/>
            <person name="Lapidus A."/>
            <person name="Lavire C."/>
            <person name="Marechal J."/>
            <person name="Martinez M."/>
            <person name="Mastronunzio J.E."/>
            <person name="Mullin B.C."/>
            <person name="Niemann J."/>
            <person name="Pujic P."/>
            <person name="Rawnsley T."/>
            <person name="Rouy Z."/>
            <person name="Schenowitz C."/>
            <person name="Sellstedt A."/>
            <person name="Tavares F."/>
            <person name="Tomkins J.P."/>
            <person name="Vallenet D."/>
            <person name="Valverde C."/>
            <person name="Wall L.G."/>
            <person name="Wang Y."/>
            <person name="Medigue C."/>
            <person name="Benson D.R."/>
        </authorList>
    </citation>
    <scope>NUCLEOTIDE SEQUENCE [LARGE SCALE GENOMIC DNA]</scope>
    <source>
        <strain evidence="3">DSM 45986 / CECT 9034 / ACN14a</strain>
    </source>
</reference>
<dbReference type="Gene3D" id="3.40.50.150">
    <property type="entry name" value="Vaccinia Virus protein VP39"/>
    <property type="match status" value="1"/>
</dbReference>
<dbReference type="GO" id="GO:0032259">
    <property type="term" value="P:methylation"/>
    <property type="evidence" value="ECO:0007669"/>
    <property type="project" value="UniProtKB-KW"/>
</dbReference>
<evidence type="ECO:0000313" key="3">
    <source>
        <dbReference type="Proteomes" id="UP000000657"/>
    </source>
</evidence>
<keyword evidence="2" id="KW-0489">Methyltransferase</keyword>
<dbReference type="KEGG" id="fal:FRAAL1631"/>
<dbReference type="STRING" id="326424.FRAAL1631"/>
<dbReference type="Pfam" id="PF13649">
    <property type="entry name" value="Methyltransf_25"/>
    <property type="match status" value="1"/>
</dbReference>
<dbReference type="InterPro" id="IPR041698">
    <property type="entry name" value="Methyltransf_25"/>
</dbReference>
<protein>
    <submittedName>
        <fullName evidence="2">SAM-dependent methyltransferase</fullName>
    </submittedName>
</protein>
<name>Q0RQ90_FRAAA</name>
<feature type="domain" description="Methyltransferase" evidence="1">
    <location>
        <begin position="95"/>
        <end position="181"/>
    </location>
</feature>
<dbReference type="HOGENOM" id="CLU_071058_1_1_11"/>
<keyword evidence="2" id="KW-0808">Transferase</keyword>
<keyword evidence="3" id="KW-1185">Reference proteome</keyword>